<feature type="region of interest" description="Disordered" evidence="7">
    <location>
        <begin position="442"/>
        <end position="464"/>
    </location>
</feature>
<evidence type="ECO:0000256" key="4">
    <source>
        <dbReference type="ARBA" id="ARBA00022833"/>
    </source>
</evidence>
<name>A0A1J1ILA9_9DIPT</name>
<dbReference type="EMBL" id="CVRI01000055">
    <property type="protein sequence ID" value="CRL01029.1"/>
    <property type="molecule type" value="Genomic_DNA"/>
</dbReference>
<evidence type="ECO:0000256" key="6">
    <source>
        <dbReference type="ARBA" id="ARBA00061577"/>
    </source>
</evidence>
<feature type="compositionally biased region" description="Basic and acidic residues" evidence="7">
    <location>
        <begin position="442"/>
        <end position="463"/>
    </location>
</feature>
<dbReference type="InterPro" id="IPR000555">
    <property type="entry name" value="JAMM/MPN+_dom"/>
</dbReference>
<dbReference type="STRING" id="568069.A0A1J1ILA9"/>
<feature type="compositionally biased region" description="Polar residues" evidence="7">
    <location>
        <begin position="658"/>
        <end position="667"/>
    </location>
</feature>
<keyword evidence="10" id="KW-1185">Reference proteome</keyword>
<feature type="compositionally biased region" description="Polar residues" evidence="7">
    <location>
        <begin position="546"/>
        <end position="556"/>
    </location>
</feature>
<dbReference type="PANTHER" id="PTHR10410">
    <property type="entry name" value="EUKARYOTIC TRANSLATION INITIATION FACTOR 3 -RELATED"/>
    <property type="match status" value="1"/>
</dbReference>
<proteinExistence type="inferred from homology"/>
<feature type="compositionally biased region" description="Low complexity" evidence="7">
    <location>
        <begin position="502"/>
        <end position="518"/>
    </location>
</feature>
<feature type="region of interest" description="Disordered" evidence="7">
    <location>
        <begin position="709"/>
        <end position="756"/>
    </location>
</feature>
<keyword evidence="1" id="KW-0645">Protease</keyword>
<dbReference type="SUPFAM" id="SSF102712">
    <property type="entry name" value="JAB1/MPN domain"/>
    <property type="match status" value="1"/>
</dbReference>
<dbReference type="GO" id="GO:0046872">
    <property type="term" value="F:metal ion binding"/>
    <property type="evidence" value="ECO:0007669"/>
    <property type="project" value="UniProtKB-KW"/>
</dbReference>
<dbReference type="Pfam" id="PF01398">
    <property type="entry name" value="JAB"/>
    <property type="match status" value="1"/>
</dbReference>
<keyword evidence="3" id="KW-0378">Hydrolase</keyword>
<feature type="compositionally biased region" description="Low complexity" evidence="7">
    <location>
        <begin position="712"/>
        <end position="756"/>
    </location>
</feature>
<evidence type="ECO:0000256" key="5">
    <source>
        <dbReference type="ARBA" id="ARBA00023049"/>
    </source>
</evidence>
<sequence>MYEPTQKEFRTETCTKTSYPSVFGKTVTLPMLLKSGILVPGKSTMSIEYMGQKFIGDLLDDGKIKSQETETIFCSPSAWAINCKKIINPDKKSGCGWASVKYKGKKLDIYKAMYHKKCQQQKDEEDIPSEDEEKEVITKPVELPVPPKKNLLQHSAICNQTILQDINMLVEAVPFSNIGRVQPFLVNITSSATLLIDFHSHLTTNEVCGYLGGTWDFNTHNLNITHTFPLLNTRFDREKSAECEYEIQKAMLDKNIQLVGWYHSHPRFSAHPTLRDCDKQMDYQIKLRGTSDTTYTPCVGFIFASYDAEDEDVEEEGKMMPFWVLPPPENRPHELGRPMSMTYNIIQDEKLPDEIKEQMSTCINYYRKFQFELLDFSEMKLKDDVMVLEKVKNSMFQRFPIEDQNTGELWNWILELIGLEREDPVVIPKKIFDKKKRLEDEARERENLLREQEEKKLRDEQEATKQALNAISSLQQQLSQPSGLNMTPSPISSAIISLPATTNHKQSTSSNATNTSSSPRDSPATIPSTATSPAKFEVPIRASPSPAKSDTSSVRARNSPAPSPAKLPERPPRNSSSVSSTSSKYDLGYSSNNLSDLYAATLASFAKNLPPGLLPNDYASFLQGSKMSDFGITDYHHQQHHHENVRETTSKRKGRPPSNHNQNQNNYDYEGYKSEVGKIADLMKSPEYTQMLMNQANAFRGLGSEITVTRKSSNNNSPSSNSNKKASPSTSTTTTVSATSNQSNYSQSSNNNSASKSSLLQHLPVMDLNYLAEIY</sequence>
<gene>
    <name evidence="9" type="ORF">CLUMA_CG014499</name>
</gene>
<dbReference type="InterPro" id="IPR037518">
    <property type="entry name" value="MPN"/>
</dbReference>
<evidence type="ECO:0000256" key="3">
    <source>
        <dbReference type="ARBA" id="ARBA00022801"/>
    </source>
</evidence>
<dbReference type="AlphaFoldDB" id="A0A1J1ILA9"/>
<dbReference type="CDD" id="cd08067">
    <property type="entry name" value="MPN_2A_DUB"/>
    <property type="match status" value="1"/>
</dbReference>
<dbReference type="InterPro" id="IPR040843">
    <property type="entry name" value="RAMA"/>
</dbReference>
<comment type="similarity">
    <text evidence="6">Belongs to the peptidase M67 family.</text>
</comment>
<accession>A0A1J1ILA9</accession>
<feature type="region of interest" description="Disordered" evidence="7">
    <location>
        <begin position="636"/>
        <end position="670"/>
    </location>
</feature>
<dbReference type="Proteomes" id="UP000183832">
    <property type="component" value="Unassembled WGS sequence"/>
</dbReference>
<reference evidence="9 10" key="1">
    <citation type="submission" date="2015-04" db="EMBL/GenBank/DDBJ databases">
        <authorList>
            <person name="Syromyatnikov M.Y."/>
            <person name="Popov V.N."/>
        </authorList>
    </citation>
    <scope>NUCLEOTIDE SEQUENCE [LARGE SCALE GENOMIC DNA]</scope>
</reference>
<evidence type="ECO:0000259" key="8">
    <source>
        <dbReference type="PROSITE" id="PS50249"/>
    </source>
</evidence>
<dbReference type="GO" id="GO:0008237">
    <property type="term" value="F:metallopeptidase activity"/>
    <property type="evidence" value="ECO:0007669"/>
    <property type="project" value="UniProtKB-KW"/>
</dbReference>
<evidence type="ECO:0000256" key="1">
    <source>
        <dbReference type="ARBA" id="ARBA00022670"/>
    </source>
</evidence>
<evidence type="ECO:0000313" key="9">
    <source>
        <dbReference type="EMBL" id="CRL01029.1"/>
    </source>
</evidence>
<keyword evidence="2" id="KW-0479">Metal-binding</keyword>
<organism evidence="9 10">
    <name type="scientific">Clunio marinus</name>
    <dbReference type="NCBI Taxonomy" id="568069"/>
    <lineage>
        <taxon>Eukaryota</taxon>
        <taxon>Metazoa</taxon>
        <taxon>Ecdysozoa</taxon>
        <taxon>Arthropoda</taxon>
        <taxon>Hexapoda</taxon>
        <taxon>Insecta</taxon>
        <taxon>Pterygota</taxon>
        <taxon>Neoptera</taxon>
        <taxon>Endopterygota</taxon>
        <taxon>Diptera</taxon>
        <taxon>Nematocera</taxon>
        <taxon>Chironomoidea</taxon>
        <taxon>Chironomidae</taxon>
        <taxon>Clunio</taxon>
    </lineage>
</organism>
<dbReference type="PROSITE" id="PS50249">
    <property type="entry name" value="MPN"/>
    <property type="match status" value="1"/>
</dbReference>
<keyword evidence="4" id="KW-0862">Zinc</keyword>
<dbReference type="Gene3D" id="3.40.140.10">
    <property type="entry name" value="Cytidine Deaminase, domain 2"/>
    <property type="match status" value="1"/>
</dbReference>
<evidence type="ECO:0000256" key="2">
    <source>
        <dbReference type="ARBA" id="ARBA00022723"/>
    </source>
</evidence>
<dbReference type="Pfam" id="PF18755">
    <property type="entry name" value="RAMA"/>
    <property type="match status" value="1"/>
</dbReference>
<dbReference type="GO" id="GO:0006508">
    <property type="term" value="P:proteolysis"/>
    <property type="evidence" value="ECO:0007669"/>
    <property type="project" value="UniProtKB-KW"/>
</dbReference>
<protein>
    <submittedName>
        <fullName evidence="9">CLUMA_CG014499, isoform A</fullName>
    </submittedName>
</protein>
<keyword evidence="5" id="KW-0482">Metalloprotease</keyword>
<evidence type="ECO:0000313" key="10">
    <source>
        <dbReference type="Proteomes" id="UP000183832"/>
    </source>
</evidence>
<dbReference type="InterPro" id="IPR050242">
    <property type="entry name" value="JAMM_MPN+_peptidase_M67A"/>
</dbReference>
<feature type="domain" description="MPN" evidence="8">
    <location>
        <begin position="186"/>
        <end position="312"/>
    </location>
</feature>
<feature type="region of interest" description="Disordered" evidence="7">
    <location>
        <begin position="502"/>
        <end position="584"/>
    </location>
</feature>
<feature type="compositionally biased region" description="Basic and acidic residues" evidence="7">
    <location>
        <begin position="636"/>
        <end position="650"/>
    </location>
</feature>
<dbReference type="FunFam" id="3.40.140.10:FF:000053">
    <property type="entry name" value="MPN domain-containing protein CG4751"/>
    <property type="match status" value="1"/>
</dbReference>
<evidence type="ECO:0000256" key="7">
    <source>
        <dbReference type="SAM" id="MobiDB-lite"/>
    </source>
</evidence>
<dbReference type="OrthoDB" id="167806at2759"/>